<accession>A0A377Q635</accession>
<evidence type="ECO:0000313" key="1">
    <source>
        <dbReference type="EMBL" id="STQ90180.1"/>
    </source>
</evidence>
<organism evidence="1 2">
    <name type="scientific">Iodobacter fluviatilis</name>
    <dbReference type="NCBI Taxonomy" id="537"/>
    <lineage>
        <taxon>Bacteria</taxon>
        <taxon>Pseudomonadati</taxon>
        <taxon>Pseudomonadota</taxon>
        <taxon>Betaproteobacteria</taxon>
        <taxon>Neisseriales</taxon>
        <taxon>Chitinibacteraceae</taxon>
        <taxon>Iodobacter</taxon>
    </lineage>
</organism>
<dbReference type="Proteomes" id="UP000255108">
    <property type="component" value="Unassembled WGS sequence"/>
</dbReference>
<evidence type="ECO:0000313" key="2">
    <source>
        <dbReference type="Proteomes" id="UP000255108"/>
    </source>
</evidence>
<dbReference type="EMBL" id="UGHR01000001">
    <property type="protein sequence ID" value="STQ90180.1"/>
    <property type="molecule type" value="Genomic_DNA"/>
</dbReference>
<name>A0A377Q635_9NEIS</name>
<proteinExistence type="predicted"/>
<sequence length="61" mass="6414">MMSMDNTPGFSGEIPDGYTTGVETIGRCLPRKPGKFCTLIYKQGSSLPSYYNAACSASAAA</sequence>
<dbReference type="AlphaFoldDB" id="A0A377Q635"/>
<gene>
    <name evidence="1" type="ORF">NCTC11159_01243</name>
</gene>
<protein>
    <submittedName>
        <fullName evidence="1">Uncharacterized protein</fullName>
    </submittedName>
</protein>
<reference evidence="1 2" key="1">
    <citation type="submission" date="2018-06" db="EMBL/GenBank/DDBJ databases">
        <authorList>
            <consortium name="Pathogen Informatics"/>
            <person name="Doyle S."/>
        </authorList>
    </citation>
    <scope>NUCLEOTIDE SEQUENCE [LARGE SCALE GENOMIC DNA]</scope>
    <source>
        <strain evidence="1 2">NCTC11159</strain>
    </source>
</reference>